<evidence type="ECO:0000259" key="1">
    <source>
        <dbReference type="Pfam" id="PF04991"/>
    </source>
</evidence>
<dbReference type="InterPro" id="IPR007074">
    <property type="entry name" value="LicD/FKTN/FKRP_NTP_transf"/>
</dbReference>
<dbReference type="PANTHER" id="PTHR43404:SF2">
    <property type="entry name" value="LIPOPOLYSACCHARIDE CHOLINEPHOSPHOTRANSFERASE LICD"/>
    <property type="match status" value="1"/>
</dbReference>
<dbReference type="RefSeq" id="WP_274260646.1">
    <property type="nucleotide sequence ID" value="NZ_CP117884.1"/>
</dbReference>
<keyword evidence="3" id="KW-1185">Reference proteome</keyword>
<dbReference type="Proteomes" id="UP001220377">
    <property type="component" value="Chromosome"/>
</dbReference>
<name>A0ABY7WS02_9LACO</name>
<sequence>MANVSHEVLISTLKKVKKLLARYQVQYFLIGGSAIGAVREHGMIPWDDDIDIGIKRENIQSFIAAFNGAGLDDDLRLVKPGDPSYFFTTYKVLNHSEAVMDEVDAGTGLRGVFIDVFALDKTFAWKPLRRLHQLLVRIDEVALDVANGDMSTGKHLGFFHKVAEFIAHHRTKADIAKMNNKHIQLFNWLPAGYIYYNFSSPYPWDREYYRRDEIAKASVQTFENAKFPVAAGYDAILTRMYGDYMQPPKEADRKPKHLQAD</sequence>
<organism evidence="2 3">
    <name type="scientific">Lacticaseibacillus pabuli</name>
    <dbReference type="NCBI Taxonomy" id="3025672"/>
    <lineage>
        <taxon>Bacteria</taxon>
        <taxon>Bacillati</taxon>
        <taxon>Bacillota</taxon>
        <taxon>Bacilli</taxon>
        <taxon>Lactobacillales</taxon>
        <taxon>Lactobacillaceae</taxon>
        <taxon>Lacticaseibacillus</taxon>
    </lineage>
</organism>
<dbReference type="Pfam" id="PF04991">
    <property type="entry name" value="LicD"/>
    <property type="match status" value="1"/>
</dbReference>
<reference evidence="2 3" key="1">
    <citation type="submission" date="2023-02" db="EMBL/GenBank/DDBJ databases">
        <title>Genome sequence of Lacticaseibacillus sp. KACC 23028.</title>
        <authorList>
            <person name="Kim S."/>
            <person name="Heo J."/>
            <person name="Kwon S.-W."/>
        </authorList>
    </citation>
    <scope>NUCLEOTIDE SEQUENCE [LARGE SCALE GENOMIC DNA]</scope>
    <source>
        <strain evidence="2 3">KACC 23028</strain>
    </source>
</reference>
<gene>
    <name evidence="2" type="ORF">PQ472_01215</name>
</gene>
<protein>
    <submittedName>
        <fullName evidence="2">LicD family protein</fullName>
    </submittedName>
</protein>
<proteinExistence type="predicted"/>
<evidence type="ECO:0000313" key="3">
    <source>
        <dbReference type="Proteomes" id="UP001220377"/>
    </source>
</evidence>
<evidence type="ECO:0000313" key="2">
    <source>
        <dbReference type="EMBL" id="WDF82891.1"/>
    </source>
</evidence>
<feature type="domain" description="LicD/FKTN/FKRP nucleotidyltransferase" evidence="1">
    <location>
        <begin position="23"/>
        <end position="242"/>
    </location>
</feature>
<accession>A0ABY7WS02</accession>
<dbReference type="InterPro" id="IPR043519">
    <property type="entry name" value="NT_sf"/>
</dbReference>
<dbReference type="Gene3D" id="3.30.460.40">
    <property type="match status" value="1"/>
</dbReference>
<dbReference type="EMBL" id="CP117884">
    <property type="protein sequence ID" value="WDF82891.1"/>
    <property type="molecule type" value="Genomic_DNA"/>
</dbReference>
<dbReference type="SUPFAM" id="SSF81301">
    <property type="entry name" value="Nucleotidyltransferase"/>
    <property type="match status" value="1"/>
</dbReference>
<dbReference type="InterPro" id="IPR052942">
    <property type="entry name" value="LPS_cholinephosphotransferase"/>
</dbReference>
<dbReference type="PANTHER" id="PTHR43404">
    <property type="entry name" value="LIPOPOLYSACCHARIDE CHOLINEPHOSPHOTRANSFERASE LICD"/>
    <property type="match status" value="1"/>
</dbReference>